<dbReference type="EMBL" id="LLXJ01000618">
    <property type="protein sequence ID" value="PKC07677.1"/>
    <property type="molecule type" value="Genomic_DNA"/>
</dbReference>
<protein>
    <submittedName>
        <fullName evidence="1">Uncharacterized protein</fullName>
    </submittedName>
</protein>
<name>A0A2N0PLG3_9GLOM</name>
<organism evidence="1 2">
    <name type="scientific">Rhizophagus irregularis</name>
    <dbReference type="NCBI Taxonomy" id="588596"/>
    <lineage>
        <taxon>Eukaryota</taxon>
        <taxon>Fungi</taxon>
        <taxon>Fungi incertae sedis</taxon>
        <taxon>Mucoromycota</taxon>
        <taxon>Glomeromycotina</taxon>
        <taxon>Glomeromycetes</taxon>
        <taxon>Glomerales</taxon>
        <taxon>Glomeraceae</taxon>
        <taxon>Rhizophagus</taxon>
    </lineage>
</organism>
<dbReference type="AlphaFoldDB" id="A0A2N0PLG3"/>
<reference evidence="1 2" key="1">
    <citation type="submission" date="2016-04" db="EMBL/GenBank/DDBJ databases">
        <title>Genome analyses suggest a sexual origin of heterokaryosis in a supposedly ancient asexual fungus.</title>
        <authorList>
            <person name="Ropars J."/>
            <person name="Sedzielewska K."/>
            <person name="Noel J."/>
            <person name="Charron P."/>
            <person name="Farinelli L."/>
            <person name="Marton T."/>
            <person name="Kruger M."/>
            <person name="Pelin A."/>
            <person name="Brachmann A."/>
            <person name="Corradi N."/>
        </authorList>
    </citation>
    <scope>NUCLEOTIDE SEQUENCE [LARGE SCALE GENOMIC DNA]</scope>
    <source>
        <strain evidence="1 2">A5</strain>
    </source>
</reference>
<accession>A0A2N0PLG3</accession>
<dbReference type="Proteomes" id="UP000232722">
    <property type="component" value="Unassembled WGS sequence"/>
</dbReference>
<evidence type="ECO:0000313" key="2">
    <source>
        <dbReference type="Proteomes" id="UP000232722"/>
    </source>
</evidence>
<gene>
    <name evidence="1" type="ORF">RhiirA5_417919</name>
</gene>
<proteinExistence type="predicted"/>
<comment type="caution">
    <text evidence="1">The sequence shown here is derived from an EMBL/GenBank/DDBJ whole genome shotgun (WGS) entry which is preliminary data.</text>
</comment>
<evidence type="ECO:0000313" key="1">
    <source>
        <dbReference type="EMBL" id="PKC07677.1"/>
    </source>
</evidence>
<reference evidence="1 2" key="2">
    <citation type="submission" date="2017-09" db="EMBL/GenBank/DDBJ databases">
        <title>Extensive intraspecific genome diversity in a model arbuscular mycorrhizal fungus.</title>
        <authorList>
            <person name="Chen E.C."/>
            <person name="Morin E."/>
            <person name="Beaudet D."/>
            <person name="Noel J."/>
            <person name="Ndikumana S."/>
            <person name="Charron P."/>
            <person name="St-Onge C."/>
            <person name="Giorgi J."/>
            <person name="Grigoriev I.V."/>
            <person name="Roux C."/>
            <person name="Martin F.M."/>
            <person name="Corradi N."/>
        </authorList>
    </citation>
    <scope>NUCLEOTIDE SEQUENCE [LARGE SCALE GENOMIC DNA]</scope>
    <source>
        <strain evidence="1 2">A5</strain>
    </source>
</reference>
<sequence>MSSIIELSDIEEYNAEDFMDPVEIVNKDKHLCGSSNHLGVKKANVPSFSSFPLLSLMANIY</sequence>